<reference evidence="2 3" key="1">
    <citation type="submission" date="2019-09" db="EMBL/GenBank/DDBJ databases">
        <title>Goodfellowia gen. nov., a new genus of the Pseudonocardineae related to Actinoalloteichus, containing Goodfellowia coeruleoviolacea gen. nov., comb. nov. gen. nov., comb. nov.</title>
        <authorList>
            <person name="Labeda D."/>
        </authorList>
    </citation>
    <scope>NUCLEOTIDE SEQUENCE [LARGE SCALE GENOMIC DNA]</scope>
    <source>
        <strain evidence="2 3">AN110305</strain>
    </source>
</reference>
<dbReference type="SUPFAM" id="SSF109854">
    <property type="entry name" value="DinB/YfiT-like putative metalloenzymes"/>
    <property type="match status" value="1"/>
</dbReference>
<keyword evidence="2" id="KW-0413">Isomerase</keyword>
<evidence type="ECO:0000259" key="1">
    <source>
        <dbReference type="Pfam" id="PF11716"/>
    </source>
</evidence>
<dbReference type="GO" id="GO:0016853">
    <property type="term" value="F:isomerase activity"/>
    <property type="evidence" value="ECO:0007669"/>
    <property type="project" value="UniProtKB-KW"/>
</dbReference>
<accession>A0A5B2XDM4</accession>
<evidence type="ECO:0000313" key="3">
    <source>
        <dbReference type="Proteomes" id="UP000323454"/>
    </source>
</evidence>
<dbReference type="EMBL" id="VUOB01000031">
    <property type="protein sequence ID" value="KAA2261090.1"/>
    <property type="molecule type" value="Genomic_DNA"/>
</dbReference>
<reference evidence="2 3" key="2">
    <citation type="submission" date="2019-09" db="EMBL/GenBank/DDBJ databases">
        <authorList>
            <person name="Jin C."/>
        </authorList>
    </citation>
    <scope>NUCLEOTIDE SEQUENCE [LARGE SCALE GENOMIC DNA]</scope>
    <source>
        <strain evidence="2 3">AN110305</strain>
    </source>
</reference>
<evidence type="ECO:0000313" key="2">
    <source>
        <dbReference type="EMBL" id="KAA2261090.1"/>
    </source>
</evidence>
<gene>
    <name evidence="2" type="ORF">F0L68_18695</name>
</gene>
<name>A0A5B2XDM4_9PSEU</name>
<dbReference type="Proteomes" id="UP000323454">
    <property type="component" value="Unassembled WGS sequence"/>
</dbReference>
<proteinExistence type="predicted"/>
<dbReference type="OrthoDB" id="154293at2"/>
<dbReference type="Pfam" id="PF11716">
    <property type="entry name" value="MDMPI_N"/>
    <property type="match status" value="1"/>
</dbReference>
<comment type="caution">
    <text evidence="2">The sequence shown here is derived from an EMBL/GenBank/DDBJ whole genome shotgun (WGS) entry which is preliminary data.</text>
</comment>
<dbReference type="Gene3D" id="1.20.120.450">
    <property type="entry name" value="dinb family like domain"/>
    <property type="match status" value="1"/>
</dbReference>
<dbReference type="InterPro" id="IPR024344">
    <property type="entry name" value="MDMPI_metal-binding"/>
</dbReference>
<dbReference type="NCBIfam" id="TIGR03083">
    <property type="entry name" value="maleylpyruvate isomerase family mycothiol-dependent enzyme"/>
    <property type="match status" value="1"/>
</dbReference>
<protein>
    <submittedName>
        <fullName evidence="2">Maleylpyruvate isomerase family mycothiol-dependent enzyme</fullName>
    </submittedName>
</protein>
<sequence>MVDLAEFSRDPDAANRLLVAERDSLLPLLLDIPETDFERLTSCCGWSVRDVLAHCGAALSRIATDQLHDFSPERNQQDVLDRRHWPVSRVLAELASGYTAAAPAIAAAGGDLDIIALGEWVHGGDVRDALGLPDPYGSAGVEEALAILALSDRVKKKPAVHVVLPDRHFELGGVDCGRSSVELITDLPTLIRLYTGRPADPARYLLAGVRTAELVIYG</sequence>
<organism evidence="2 3">
    <name type="scientific">Solihabitans fulvus</name>
    <dbReference type="NCBI Taxonomy" id="1892852"/>
    <lineage>
        <taxon>Bacteria</taxon>
        <taxon>Bacillati</taxon>
        <taxon>Actinomycetota</taxon>
        <taxon>Actinomycetes</taxon>
        <taxon>Pseudonocardiales</taxon>
        <taxon>Pseudonocardiaceae</taxon>
        <taxon>Solihabitans</taxon>
    </lineage>
</organism>
<dbReference type="RefSeq" id="WP_149850888.1">
    <property type="nucleotide sequence ID" value="NZ_VUOB01000031.1"/>
</dbReference>
<dbReference type="AlphaFoldDB" id="A0A5B2XDM4"/>
<keyword evidence="3" id="KW-1185">Reference proteome</keyword>
<dbReference type="InterPro" id="IPR034660">
    <property type="entry name" value="DinB/YfiT-like"/>
</dbReference>
<dbReference type="GO" id="GO:0046872">
    <property type="term" value="F:metal ion binding"/>
    <property type="evidence" value="ECO:0007669"/>
    <property type="project" value="InterPro"/>
</dbReference>
<dbReference type="InterPro" id="IPR017517">
    <property type="entry name" value="Maleyloyr_isom"/>
</dbReference>
<feature type="domain" description="Mycothiol-dependent maleylpyruvate isomerase metal-binding" evidence="1">
    <location>
        <begin position="20"/>
        <end position="111"/>
    </location>
</feature>
<keyword evidence="2" id="KW-0670">Pyruvate</keyword>